<dbReference type="SUPFAM" id="SSF53659">
    <property type="entry name" value="Isocitrate/Isopropylmalate dehydrogenase-like"/>
    <property type="match status" value="1"/>
</dbReference>
<proteinExistence type="inferred from homology"/>
<dbReference type="GO" id="GO:0004449">
    <property type="term" value="F:isocitrate dehydrogenase (NAD+) activity"/>
    <property type="evidence" value="ECO:0007669"/>
    <property type="project" value="TreeGrafter"/>
</dbReference>
<dbReference type="PROSITE" id="PS00470">
    <property type="entry name" value="IDH_IMDH"/>
    <property type="match status" value="1"/>
</dbReference>
<dbReference type="InterPro" id="IPR024084">
    <property type="entry name" value="IsoPropMal-DH-like_dom"/>
</dbReference>
<dbReference type="AlphaFoldDB" id="A0A934ILQ0"/>
<comment type="caution">
    <text evidence="4">The sequence shown here is derived from an EMBL/GenBank/DDBJ whole genome shotgun (WGS) entry which is preliminary data.</text>
</comment>
<feature type="domain" description="Isopropylmalate dehydrogenase-like" evidence="3">
    <location>
        <begin position="4"/>
        <end position="346"/>
    </location>
</feature>
<name>A0A934ILQ0_9HYPH</name>
<dbReference type="SMART" id="SM01329">
    <property type="entry name" value="Iso_dh"/>
    <property type="match status" value="1"/>
</dbReference>
<keyword evidence="5" id="KW-1185">Reference proteome</keyword>
<dbReference type="Pfam" id="PF00180">
    <property type="entry name" value="Iso_dh"/>
    <property type="match status" value="1"/>
</dbReference>
<protein>
    <submittedName>
        <fullName evidence="4">Isocitrate/isopropylmalate dehydrogenase family protein</fullName>
    </submittedName>
</protein>
<dbReference type="EMBL" id="JAEKJA010000001">
    <property type="protein sequence ID" value="MBJ3774562.1"/>
    <property type="molecule type" value="Genomic_DNA"/>
</dbReference>
<gene>
    <name evidence="4" type="ORF">JCR33_02620</name>
</gene>
<dbReference type="InterPro" id="IPR019818">
    <property type="entry name" value="IsoCit/isopropylmalate_DH_CS"/>
</dbReference>
<sequence length="352" mass="36550">MDLSLAVLSGDGIGPEITAATLHVVAAAERRFGLGLRLSEHPVGVAALAATGSTFPAETAAAIKAADGVILAPVDTYAYPAGQPNPSAIVRKSLDLFANIRPAVARLPAARRRAEIDLVMYRENTEGFYADRNMFDGSAEFLATEDVALAVRKITREASTRIAREAFRAAARRRGLVTAVHKANVLKRSDGLFLEAVRAVASEFPEVRLEEVIVDAMAAHLVRDAARFDVVVTTNMFGDILSDEAGELAGGLGLAPALNAGSDHAVAQAVHGSAPDIAGEGIANPAALILSAALLLRWLGERHATSALVDAAGAIEGAVDAALADPAAHTRDLGGTATTMVFAERVANALKD</sequence>
<evidence type="ECO:0000256" key="1">
    <source>
        <dbReference type="ARBA" id="ARBA00007769"/>
    </source>
</evidence>
<dbReference type="GO" id="GO:0000287">
    <property type="term" value="F:magnesium ion binding"/>
    <property type="evidence" value="ECO:0007669"/>
    <property type="project" value="InterPro"/>
</dbReference>
<dbReference type="Proteomes" id="UP000609531">
    <property type="component" value="Unassembled WGS sequence"/>
</dbReference>
<dbReference type="GO" id="GO:0006099">
    <property type="term" value="P:tricarboxylic acid cycle"/>
    <property type="evidence" value="ECO:0007669"/>
    <property type="project" value="TreeGrafter"/>
</dbReference>
<dbReference type="Gene3D" id="3.40.718.10">
    <property type="entry name" value="Isopropylmalate Dehydrogenase"/>
    <property type="match status" value="1"/>
</dbReference>
<dbReference type="RefSeq" id="WP_198880432.1">
    <property type="nucleotide sequence ID" value="NZ_JAEKJA010000001.1"/>
</dbReference>
<evidence type="ECO:0000313" key="5">
    <source>
        <dbReference type="Proteomes" id="UP000609531"/>
    </source>
</evidence>
<comment type="similarity">
    <text evidence="1">Belongs to the isocitrate and isopropylmalate dehydrogenases family.</text>
</comment>
<reference evidence="4" key="1">
    <citation type="submission" date="2020-12" db="EMBL/GenBank/DDBJ databases">
        <title>Bacterial taxonomy.</title>
        <authorList>
            <person name="Pan X."/>
        </authorList>
    </citation>
    <scope>NUCLEOTIDE SEQUENCE</scope>
    <source>
        <strain evidence="4">B2012</strain>
    </source>
</reference>
<accession>A0A934ILQ0</accession>
<evidence type="ECO:0000313" key="4">
    <source>
        <dbReference type="EMBL" id="MBJ3774562.1"/>
    </source>
</evidence>
<evidence type="ECO:0000259" key="3">
    <source>
        <dbReference type="SMART" id="SM01329"/>
    </source>
</evidence>
<dbReference type="GO" id="GO:0006102">
    <property type="term" value="P:isocitrate metabolic process"/>
    <property type="evidence" value="ECO:0007669"/>
    <property type="project" value="TreeGrafter"/>
</dbReference>
<keyword evidence="2" id="KW-0560">Oxidoreductase</keyword>
<dbReference type="GO" id="GO:0051287">
    <property type="term" value="F:NAD binding"/>
    <property type="evidence" value="ECO:0007669"/>
    <property type="project" value="InterPro"/>
</dbReference>
<dbReference type="PANTHER" id="PTHR11835">
    <property type="entry name" value="DECARBOXYLATING DEHYDROGENASES-ISOCITRATE, ISOPROPYLMALATE, TARTRATE"/>
    <property type="match status" value="1"/>
</dbReference>
<evidence type="ECO:0000256" key="2">
    <source>
        <dbReference type="ARBA" id="ARBA00023002"/>
    </source>
</evidence>
<dbReference type="PANTHER" id="PTHR11835:SF34">
    <property type="entry name" value="ISOCITRATE DEHYDROGENASE [NAD] SUBUNIT ALPHA, MITOCHONDRIAL"/>
    <property type="match status" value="1"/>
</dbReference>
<organism evidence="4 5">
    <name type="scientific">Acuticoccus mangrovi</name>
    <dbReference type="NCBI Taxonomy" id="2796142"/>
    <lineage>
        <taxon>Bacteria</taxon>
        <taxon>Pseudomonadati</taxon>
        <taxon>Pseudomonadota</taxon>
        <taxon>Alphaproteobacteria</taxon>
        <taxon>Hyphomicrobiales</taxon>
        <taxon>Amorphaceae</taxon>
        <taxon>Acuticoccus</taxon>
    </lineage>
</organism>